<feature type="region of interest" description="Disordered" evidence="1">
    <location>
        <begin position="94"/>
        <end position="225"/>
    </location>
</feature>
<proteinExistence type="predicted"/>
<sequence>METEPAAPAPSRAEQVAAAGSLLETTWNSEGEMKYGPVVDDLGPFPARDTEQSQGVSKEHSEQGLSRGDVSRSRGRSGWVEYLEDWLPLVPVSSREDISDCKENIGGGVSRGNVSGSSGPSSWDDDSHEEPVQGNPEVATQHGNGTKALLPDDEDWDDALGTNHPKTTAKEAKTTTETKTKKKTNMKKMKATSQMKKTETVKKMKTKMKKKTTKNRKRTQMKTKKTEETYLGICRTGIVIGIKN</sequence>
<dbReference type="EMBL" id="SWJQ01000030">
    <property type="protein sequence ID" value="TRZ25226.1"/>
    <property type="molecule type" value="Genomic_DNA"/>
</dbReference>
<feature type="compositionally biased region" description="Low complexity" evidence="1">
    <location>
        <begin position="111"/>
        <end position="122"/>
    </location>
</feature>
<feature type="compositionally biased region" description="Basic residues" evidence="1">
    <location>
        <begin position="180"/>
        <end position="190"/>
    </location>
</feature>
<evidence type="ECO:0000313" key="3">
    <source>
        <dbReference type="Proteomes" id="UP000796761"/>
    </source>
</evidence>
<comment type="caution">
    <text evidence="2">The sequence shown here is derived from an EMBL/GenBank/DDBJ whole genome shotgun (WGS) entry which is preliminary data.</text>
</comment>
<protein>
    <submittedName>
        <fullName evidence="2">Uncharacterized protein</fullName>
    </submittedName>
</protein>
<dbReference type="AlphaFoldDB" id="A0A8K1GWQ3"/>
<organism evidence="2 3">
    <name type="scientific">Zosterops borbonicus</name>
    <dbReference type="NCBI Taxonomy" id="364589"/>
    <lineage>
        <taxon>Eukaryota</taxon>
        <taxon>Metazoa</taxon>
        <taxon>Chordata</taxon>
        <taxon>Craniata</taxon>
        <taxon>Vertebrata</taxon>
        <taxon>Euteleostomi</taxon>
        <taxon>Archelosauria</taxon>
        <taxon>Archosauria</taxon>
        <taxon>Dinosauria</taxon>
        <taxon>Saurischia</taxon>
        <taxon>Theropoda</taxon>
        <taxon>Coelurosauria</taxon>
        <taxon>Aves</taxon>
        <taxon>Neognathae</taxon>
        <taxon>Neoaves</taxon>
        <taxon>Telluraves</taxon>
        <taxon>Australaves</taxon>
        <taxon>Passeriformes</taxon>
        <taxon>Sylvioidea</taxon>
        <taxon>Zosteropidae</taxon>
        <taxon>Zosterops</taxon>
    </lineage>
</organism>
<dbReference type="Proteomes" id="UP000796761">
    <property type="component" value="Unassembled WGS sequence"/>
</dbReference>
<feature type="compositionally biased region" description="Basic and acidic residues" evidence="1">
    <location>
        <begin position="94"/>
        <end position="103"/>
    </location>
</feature>
<feature type="compositionally biased region" description="Basic and acidic residues" evidence="1">
    <location>
        <begin position="168"/>
        <end position="179"/>
    </location>
</feature>
<evidence type="ECO:0000256" key="1">
    <source>
        <dbReference type="SAM" id="MobiDB-lite"/>
    </source>
</evidence>
<keyword evidence="3" id="KW-1185">Reference proteome</keyword>
<feature type="region of interest" description="Disordered" evidence="1">
    <location>
        <begin position="1"/>
        <end position="77"/>
    </location>
</feature>
<evidence type="ECO:0000313" key="2">
    <source>
        <dbReference type="EMBL" id="TRZ25226.1"/>
    </source>
</evidence>
<feature type="compositionally biased region" description="Basic residues" evidence="1">
    <location>
        <begin position="203"/>
        <end position="223"/>
    </location>
</feature>
<gene>
    <name evidence="2" type="ORF">HGM15179_001912</name>
</gene>
<accession>A0A8K1GWQ3</accession>
<name>A0A8K1GWQ3_9PASS</name>
<reference evidence="2" key="1">
    <citation type="submission" date="2019-04" db="EMBL/GenBank/DDBJ databases">
        <title>Genome assembly of Zosterops borbonicus 15179.</title>
        <authorList>
            <person name="Leroy T."/>
            <person name="Anselmetti Y."/>
            <person name="Tilak M.-K."/>
            <person name="Nabholz B."/>
        </authorList>
    </citation>
    <scope>NUCLEOTIDE SEQUENCE</scope>
    <source>
        <strain evidence="2">HGM_15179</strain>
        <tissue evidence="2">Muscle</tissue>
    </source>
</reference>